<dbReference type="OrthoDB" id="412074at2759"/>
<reference evidence="2 3" key="1">
    <citation type="submission" date="2008-07" db="EMBL/GenBank/DDBJ databases">
        <authorList>
            <person name="El-Sayed N."/>
            <person name="Caler E."/>
            <person name="Inman J."/>
            <person name="Amedeo P."/>
            <person name="Hass B."/>
            <person name="Wortman J."/>
        </authorList>
    </citation>
    <scope>NUCLEOTIDE SEQUENCE [LARGE SCALE GENOMIC DNA]</scope>
    <source>
        <strain evidence="3">ATCC 50983 / TXsc</strain>
    </source>
</reference>
<dbReference type="InterPro" id="IPR007479">
    <property type="entry name" value="ISC_FeS_clus_asmbl_IscsX"/>
</dbReference>
<evidence type="ECO:0000313" key="3">
    <source>
        <dbReference type="Proteomes" id="UP000007800"/>
    </source>
</evidence>
<protein>
    <submittedName>
        <fullName evidence="2">Uncharacterized protein</fullName>
    </submittedName>
</protein>
<sequence length="154" mass="17888">MLVKQSAVIYRRLSPLCRTFASWTDHEIVAKRLDREFPAEDPRTVNTYRIRTLALELDDFIDDPKAVLKEKDTISIVGHWKHIYDARLHAVAYPEMAEDKESCQGESSSWEHDRISVEKDPSKKVADLADASTIRRAREVDRAMQKDRAHRIKN</sequence>
<dbReference type="GeneID" id="9045512"/>
<keyword evidence="3" id="KW-1185">Reference proteome</keyword>
<dbReference type="Proteomes" id="UP000007800">
    <property type="component" value="Unassembled WGS sequence"/>
</dbReference>
<feature type="compositionally biased region" description="Basic and acidic residues" evidence="1">
    <location>
        <begin position="100"/>
        <end position="127"/>
    </location>
</feature>
<dbReference type="AlphaFoldDB" id="C5LV94"/>
<dbReference type="GO" id="GO:0016226">
    <property type="term" value="P:iron-sulfur cluster assembly"/>
    <property type="evidence" value="ECO:0007669"/>
    <property type="project" value="InterPro"/>
</dbReference>
<dbReference type="Gene3D" id="1.10.10.600">
    <property type="entry name" value="IscX-like"/>
    <property type="match status" value="1"/>
</dbReference>
<evidence type="ECO:0000256" key="1">
    <source>
        <dbReference type="SAM" id="MobiDB-lite"/>
    </source>
</evidence>
<dbReference type="SUPFAM" id="SSF140319">
    <property type="entry name" value="IscX-like"/>
    <property type="match status" value="1"/>
</dbReference>
<gene>
    <name evidence="2" type="ORF">Pmar_PMAR027995</name>
</gene>
<accession>C5LV94</accession>
<evidence type="ECO:0000313" key="2">
    <source>
        <dbReference type="EMBL" id="EEQ99332.1"/>
    </source>
</evidence>
<dbReference type="RefSeq" id="XP_002766615.1">
    <property type="nucleotide sequence ID" value="XM_002766569.1"/>
</dbReference>
<dbReference type="InParanoid" id="C5LV94"/>
<feature type="region of interest" description="Disordered" evidence="1">
    <location>
        <begin position="100"/>
        <end position="130"/>
    </location>
</feature>
<proteinExistence type="predicted"/>
<organism evidence="3">
    <name type="scientific">Perkinsus marinus (strain ATCC 50983 / TXsc)</name>
    <dbReference type="NCBI Taxonomy" id="423536"/>
    <lineage>
        <taxon>Eukaryota</taxon>
        <taxon>Sar</taxon>
        <taxon>Alveolata</taxon>
        <taxon>Perkinsozoa</taxon>
        <taxon>Perkinsea</taxon>
        <taxon>Perkinsida</taxon>
        <taxon>Perkinsidae</taxon>
        <taxon>Perkinsus</taxon>
    </lineage>
</organism>
<dbReference type="Pfam" id="PF04384">
    <property type="entry name" value="Fe-S_assembly"/>
    <property type="match status" value="1"/>
</dbReference>
<dbReference type="InterPro" id="IPR036762">
    <property type="entry name" value="IscX-like_sf"/>
</dbReference>
<dbReference type="EMBL" id="GG685819">
    <property type="protein sequence ID" value="EEQ99332.1"/>
    <property type="molecule type" value="Genomic_DNA"/>
</dbReference>
<name>C5LV94_PERM5</name>